<dbReference type="AlphaFoldDB" id="A0A098LA71"/>
<accession>A0A098LA71</accession>
<evidence type="ECO:0000313" key="2">
    <source>
        <dbReference type="Proteomes" id="UP000030185"/>
    </source>
</evidence>
<protein>
    <submittedName>
        <fullName evidence="1">Uncharacterized protein</fullName>
    </submittedName>
</protein>
<dbReference type="Proteomes" id="UP000030185">
    <property type="component" value="Unassembled WGS sequence"/>
</dbReference>
<reference evidence="1 2" key="1">
    <citation type="submission" date="2014-09" db="EMBL/GenBank/DDBJ databases">
        <title>Sporocytophaga myxococcoides PG-01 genome sequencing.</title>
        <authorList>
            <person name="Liu L."/>
            <person name="Gao P.J."/>
            <person name="Chen G.J."/>
            <person name="Wang L.S."/>
        </authorList>
    </citation>
    <scope>NUCLEOTIDE SEQUENCE [LARGE SCALE GENOMIC DNA]</scope>
    <source>
        <strain evidence="1 2">PG-01</strain>
    </source>
</reference>
<dbReference type="eggNOG" id="ENOG50317U2">
    <property type="taxonomic scope" value="Bacteria"/>
</dbReference>
<organism evidence="1 2">
    <name type="scientific">Sporocytophaga myxococcoides</name>
    <dbReference type="NCBI Taxonomy" id="153721"/>
    <lineage>
        <taxon>Bacteria</taxon>
        <taxon>Pseudomonadati</taxon>
        <taxon>Bacteroidota</taxon>
        <taxon>Cytophagia</taxon>
        <taxon>Cytophagales</taxon>
        <taxon>Cytophagaceae</taxon>
        <taxon>Sporocytophaga</taxon>
    </lineage>
</organism>
<evidence type="ECO:0000313" key="1">
    <source>
        <dbReference type="EMBL" id="GAL83806.1"/>
    </source>
</evidence>
<dbReference type="RefSeq" id="WP_156140323.1">
    <property type="nucleotide sequence ID" value="NZ_BBLT01000002.1"/>
</dbReference>
<keyword evidence="2" id="KW-1185">Reference proteome</keyword>
<comment type="caution">
    <text evidence="1">The sequence shown here is derived from an EMBL/GenBank/DDBJ whole genome shotgun (WGS) entry which is preliminary data.</text>
</comment>
<dbReference type="EMBL" id="BBLT01000002">
    <property type="protein sequence ID" value="GAL83806.1"/>
    <property type="molecule type" value="Genomic_DNA"/>
</dbReference>
<gene>
    <name evidence="1" type="ORF">MYP_1034</name>
</gene>
<proteinExistence type="predicted"/>
<dbReference type="OrthoDB" id="954402at2"/>
<name>A0A098LA71_9BACT</name>
<sequence>MFKHSGRFQLIDFQLSHNEMLLRSYANAERDYNIDILFKGVTSLNIKTTFYGEINIEVTTKKQSQLAEIIMPNEAFIFKIFDKYKIDNFIEAAAFGAFKNKLDFGYTSLGEFMWSPSNECIYWSHDDEEFKRMFLL</sequence>